<dbReference type="OrthoDB" id="412788at2759"/>
<dbReference type="PANTHER" id="PTHR34598:SF3">
    <property type="entry name" value="OXIDOREDUCTASE AN1597"/>
    <property type="match status" value="1"/>
</dbReference>
<dbReference type="GO" id="GO:0016491">
    <property type="term" value="F:oxidoreductase activity"/>
    <property type="evidence" value="ECO:0007669"/>
    <property type="project" value="InterPro"/>
</dbReference>
<sequence length="253" mass="29408">MRPHAACVRRAFPKESPLSLGISDDFVFNRHRHHYYRQQAKEYRDASSGDYARVCAIASPRQIIGEGELKPSRFLKDLELYHAEKPYFCLMPATSANKADNEQMDNLEFESHHNIRIDDIRPLIATFKLDEYGFEVVQHTSRYLDIQSDKGLKSTIALAEYQLETEIMLTSHLEAAFVKCYDIVMRRNITFDETVFDLKDQMHVIGPARGAHNDITYNSGPNIINRYLSDDEKQRYLKPGYRFRIVKWVPSAL</sequence>
<dbReference type="AlphaFoldDB" id="A0A8H7TAE6"/>
<keyword evidence="3" id="KW-1185">Reference proteome</keyword>
<gene>
    <name evidence="2" type="ORF">IFR04_011610</name>
</gene>
<name>A0A8H7TAE6_9HELO</name>
<organism evidence="2 3">
    <name type="scientific">Cadophora malorum</name>
    <dbReference type="NCBI Taxonomy" id="108018"/>
    <lineage>
        <taxon>Eukaryota</taxon>
        <taxon>Fungi</taxon>
        <taxon>Dikarya</taxon>
        <taxon>Ascomycota</taxon>
        <taxon>Pezizomycotina</taxon>
        <taxon>Leotiomycetes</taxon>
        <taxon>Helotiales</taxon>
        <taxon>Ploettnerulaceae</taxon>
        <taxon>Cadophora</taxon>
    </lineage>
</organism>
<dbReference type="PANTHER" id="PTHR34598">
    <property type="entry name" value="BLL6449 PROTEIN"/>
    <property type="match status" value="1"/>
</dbReference>
<dbReference type="EMBL" id="JAFJYH010000229">
    <property type="protein sequence ID" value="KAG4415253.1"/>
    <property type="molecule type" value="Genomic_DNA"/>
</dbReference>
<evidence type="ECO:0000256" key="1">
    <source>
        <dbReference type="ARBA" id="ARBA00023604"/>
    </source>
</evidence>
<evidence type="ECO:0000313" key="2">
    <source>
        <dbReference type="EMBL" id="KAG4415253.1"/>
    </source>
</evidence>
<comment type="similarity">
    <text evidence="1">Belongs to the asaB hydroxylase/desaturase family.</text>
</comment>
<reference evidence="2" key="1">
    <citation type="submission" date="2021-02" db="EMBL/GenBank/DDBJ databases">
        <title>Genome sequence Cadophora malorum strain M34.</title>
        <authorList>
            <person name="Stefanovic E."/>
            <person name="Vu D."/>
            <person name="Scully C."/>
            <person name="Dijksterhuis J."/>
            <person name="Roader J."/>
            <person name="Houbraken J."/>
        </authorList>
    </citation>
    <scope>NUCLEOTIDE SEQUENCE</scope>
    <source>
        <strain evidence="2">M34</strain>
    </source>
</reference>
<accession>A0A8H7TAE6</accession>
<evidence type="ECO:0000313" key="3">
    <source>
        <dbReference type="Proteomes" id="UP000664132"/>
    </source>
</evidence>
<comment type="caution">
    <text evidence="2">The sequence shown here is derived from an EMBL/GenBank/DDBJ whole genome shotgun (WGS) entry which is preliminary data.</text>
</comment>
<dbReference type="InterPro" id="IPR044053">
    <property type="entry name" value="AsaB-like"/>
</dbReference>
<dbReference type="Proteomes" id="UP000664132">
    <property type="component" value="Unassembled WGS sequence"/>
</dbReference>
<proteinExistence type="inferred from homology"/>
<protein>
    <submittedName>
        <fullName evidence="2">Uncharacterized protein</fullName>
    </submittedName>
</protein>